<reference evidence="1" key="2">
    <citation type="journal article" date="2020" name="Microorganisms">
        <title>Osmotic Adaptation and Compatible Solute Biosynthesis of Phototrophic Bacteria as Revealed from Genome Analyses.</title>
        <authorList>
            <person name="Imhoff J.F."/>
            <person name="Rahn T."/>
            <person name="Kunzel S."/>
            <person name="Keller A."/>
            <person name="Neulinger S.C."/>
        </authorList>
    </citation>
    <scope>NUCLEOTIDE SEQUENCE</scope>
    <source>
        <strain evidence="1">DSM 11080</strain>
    </source>
</reference>
<dbReference type="SUPFAM" id="SSF52096">
    <property type="entry name" value="ClpP/crotonase"/>
    <property type="match status" value="1"/>
</dbReference>
<reference evidence="1" key="1">
    <citation type="submission" date="2017-08" db="EMBL/GenBank/DDBJ databases">
        <authorList>
            <person name="Imhoff J.F."/>
            <person name="Rahn T."/>
            <person name="Kuenzel S."/>
            <person name="Neulinger S.C."/>
        </authorList>
    </citation>
    <scope>NUCLEOTIDE SEQUENCE</scope>
    <source>
        <strain evidence="1">DSM 11080</strain>
    </source>
</reference>
<accession>A0AAJ0U613</accession>
<gene>
    <name evidence="1" type="ORF">CKO40_12940</name>
</gene>
<dbReference type="Gene3D" id="3.90.226.10">
    <property type="entry name" value="2-enoyl-CoA Hydratase, Chain A, domain 1"/>
    <property type="match status" value="1"/>
</dbReference>
<protein>
    <recommendedName>
        <fullName evidence="3">Periplasmic protein-like protein</fullName>
    </recommendedName>
</protein>
<sequence>MAPRVRSGGCGRRFGAVLLGTLLLIGCAQLPLGHKALPAGLERDELLTEIAACHLLRVMQSEDRAATDAVVIAALDQYGFGVERMIRRANDLTRAVAARPDEGARLRRRAQNACTQLAALTGTTPGLVRFDPDGSVDKTWLVVDGEISDGFAERVIERLRAERAVGLVINSPGGSLYEARQLGRWLRENGIPVGVNRICTSACVDVLAGGIERYVTANARLGIHQSRVPAHLSSHEGGQLSVVSAALYLREMGIDESVALAAAAVPNNKMYWISLGEALETGLATKVVPGF</sequence>
<dbReference type="EMBL" id="NRSJ01000022">
    <property type="protein sequence ID" value="MBK1705430.1"/>
    <property type="molecule type" value="Genomic_DNA"/>
</dbReference>
<organism evidence="1 2">
    <name type="scientific">Halochromatium glycolicum</name>
    <dbReference type="NCBI Taxonomy" id="85075"/>
    <lineage>
        <taxon>Bacteria</taxon>
        <taxon>Pseudomonadati</taxon>
        <taxon>Pseudomonadota</taxon>
        <taxon>Gammaproteobacteria</taxon>
        <taxon>Chromatiales</taxon>
        <taxon>Chromatiaceae</taxon>
        <taxon>Halochromatium</taxon>
    </lineage>
</organism>
<evidence type="ECO:0008006" key="3">
    <source>
        <dbReference type="Google" id="ProtNLM"/>
    </source>
</evidence>
<evidence type="ECO:0000313" key="1">
    <source>
        <dbReference type="EMBL" id="MBK1705430.1"/>
    </source>
</evidence>
<name>A0AAJ0U613_9GAMM</name>
<dbReference type="Proteomes" id="UP001296776">
    <property type="component" value="Unassembled WGS sequence"/>
</dbReference>
<evidence type="ECO:0000313" key="2">
    <source>
        <dbReference type="Proteomes" id="UP001296776"/>
    </source>
</evidence>
<comment type="caution">
    <text evidence="1">The sequence shown here is derived from an EMBL/GenBank/DDBJ whole genome shotgun (WGS) entry which is preliminary data.</text>
</comment>
<dbReference type="AlphaFoldDB" id="A0AAJ0U613"/>
<dbReference type="PROSITE" id="PS51257">
    <property type="entry name" value="PROKAR_LIPOPROTEIN"/>
    <property type="match status" value="1"/>
</dbReference>
<keyword evidence="2" id="KW-1185">Reference proteome</keyword>
<proteinExistence type="predicted"/>
<dbReference type="InterPro" id="IPR029045">
    <property type="entry name" value="ClpP/crotonase-like_dom_sf"/>
</dbReference>